<organism evidence="2">
    <name type="scientific">marine metagenome</name>
    <dbReference type="NCBI Taxonomy" id="408172"/>
    <lineage>
        <taxon>unclassified sequences</taxon>
        <taxon>metagenomes</taxon>
        <taxon>ecological metagenomes</taxon>
    </lineage>
</organism>
<accession>A0A382RZ77</accession>
<proteinExistence type="predicted"/>
<dbReference type="InterPro" id="IPR024311">
    <property type="entry name" value="Lipocalin-like"/>
</dbReference>
<reference evidence="2" key="1">
    <citation type="submission" date="2018-05" db="EMBL/GenBank/DDBJ databases">
        <authorList>
            <person name="Lanie J.A."/>
            <person name="Ng W.-L."/>
            <person name="Kazmierczak K.M."/>
            <person name="Andrzejewski T.M."/>
            <person name="Davidsen T.M."/>
            <person name="Wayne K.J."/>
            <person name="Tettelin H."/>
            <person name="Glass J.I."/>
            <person name="Rusch D."/>
            <person name="Podicherti R."/>
            <person name="Tsui H.-C.T."/>
            <person name="Winkler M.E."/>
        </authorList>
    </citation>
    <scope>NUCLEOTIDE SEQUENCE</scope>
</reference>
<sequence>MKLIRVSTLLITSLVVNGCAEPAAEDHAEEAQGIHGGWVVSEWIMPENEVMAMAAEHGLFLFTESGHYSMMWVPSADRPILPTPSEEASDAQLAEAYMGFVANSGRYTATPDVITYEAYIARDPAYMSRFEPMGGEGNARSLNYMLNEDGTLTLEFVAEDEYGAGVVATLRRPGSESQD</sequence>
<evidence type="ECO:0000313" key="2">
    <source>
        <dbReference type="EMBL" id="SVD02800.1"/>
    </source>
</evidence>
<feature type="domain" description="Lipocalin-like" evidence="1">
    <location>
        <begin position="57"/>
        <end position="126"/>
    </location>
</feature>
<dbReference type="EMBL" id="UINC01125160">
    <property type="protein sequence ID" value="SVD02800.1"/>
    <property type="molecule type" value="Genomic_DNA"/>
</dbReference>
<evidence type="ECO:0000259" key="1">
    <source>
        <dbReference type="Pfam" id="PF13924"/>
    </source>
</evidence>
<gene>
    <name evidence="2" type="ORF">METZ01_LOCUS355654</name>
</gene>
<dbReference type="Pfam" id="PF13924">
    <property type="entry name" value="Lipocalin_5"/>
    <property type="match status" value="1"/>
</dbReference>
<protein>
    <recommendedName>
        <fullName evidence="1">Lipocalin-like domain-containing protein</fullName>
    </recommendedName>
</protein>
<dbReference type="AlphaFoldDB" id="A0A382RZ77"/>
<name>A0A382RZ77_9ZZZZ</name>